<evidence type="ECO:0000313" key="4">
    <source>
        <dbReference type="Proteomes" id="UP001152795"/>
    </source>
</evidence>
<reference evidence="3" key="1">
    <citation type="submission" date="2020-04" db="EMBL/GenBank/DDBJ databases">
        <authorList>
            <person name="Alioto T."/>
            <person name="Alioto T."/>
            <person name="Gomez Garrido J."/>
        </authorList>
    </citation>
    <scope>NUCLEOTIDE SEQUENCE</scope>
    <source>
        <strain evidence="3">A484AB</strain>
    </source>
</reference>
<dbReference type="SUPFAM" id="SSF56112">
    <property type="entry name" value="Protein kinase-like (PK-like)"/>
    <property type="match status" value="1"/>
</dbReference>
<dbReference type="PANTHER" id="PTHR44167">
    <property type="entry name" value="OVARIAN-SPECIFIC SERINE/THREONINE-PROTEIN KINASE LOK-RELATED"/>
    <property type="match status" value="1"/>
</dbReference>
<evidence type="ECO:0000313" key="3">
    <source>
        <dbReference type="EMBL" id="CAB4003426.1"/>
    </source>
</evidence>
<dbReference type="PANTHER" id="PTHR44167:SF18">
    <property type="entry name" value="PROTEIN KINASE DOMAIN-CONTAINING PROTEIN"/>
    <property type="match status" value="1"/>
</dbReference>
<dbReference type="PROSITE" id="PS00107">
    <property type="entry name" value="PROTEIN_KINASE_ATP"/>
    <property type="match status" value="1"/>
</dbReference>
<proteinExistence type="predicted"/>
<dbReference type="PROSITE" id="PS00108">
    <property type="entry name" value="PROTEIN_KINASE_ST"/>
    <property type="match status" value="1"/>
</dbReference>
<dbReference type="InterPro" id="IPR017441">
    <property type="entry name" value="Protein_kinase_ATP_BS"/>
</dbReference>
<feature type="non-terminal residue" evidence="3">
    <location>
        <position position="510"/>
    </location>
</feature>
<dbReference type="GO" id="GO:0005634">
    <property type="term" value="C:nucleus"/>
    <property type="evidence" value="ECO:0007669"/>
    <property type="project" value="TreeGrafter"/>
</dbReference>
<keyword evidence="4" id="KW-1185">Reference proteome</keyword>
<dbReference type="EMBL" id="CACRXK020004626">
    <property type="protein sequence ID" value="CAB4003426.1"/>
    <property type="molecule type" value="Genomic_DNA"/>
</dbReference>
<keyword evidence="2" id="KW-0067">ATP-binding</keyword>
<dbReference type="Pfam" id="PF00069">
    <property type="entry name" value="Pkinase"/>
    <property type="match status" value="1"/>
</dbReference>
<gene>
    <name evidence="3" type="ORF">PACLA_8A036713</name>
</gene>
<sequence>VATPPSLVKPKDTHADIVAKSKVPVDIGAEVAVQGKGPIDSCVDVAVKSKVLVDRGADVTVQGKGPIDSCVDVAVESKVPVDRGAEVAVQGKGPIDSFVDVAVESKVPVAPGASVVVNGNVPSDIGHEFAFKNDGLIDKDAEVAVKSQKRARQLWLNYIVRGNNEFQHFHAKKKCEGNCEKCTNDCECETCLKVKKLVDHKKQHKIKENPETNACRDCQLVIGIRHYHKRVCPIVDCLFCRSIKENENVDLTQACASPVSQDETITDVITQITEGTKLKIGEKFIQGVHYQLEDKLGQGGNGVVFGVELLEAGCAKLGSKRDIRLAAKRANVSDSEIMVSKQLADVSNVAPHYFVVNKHEHIHWVNKRTRKVERKVFEHLLFMQRAEMSLKDYLKKLPGFVLPVKDASIYFRQIVQAIKYAHSQTQSITHNDIKAGNVLMFRGTGESLYVAHLCDFEFAIRNGDAPERRGGTKFFMPPEREDGPGRDIHALGIFFLELTIGFSNCPLHKV</sequence>
<dbReference type="InterPro" id="IPR035898">
    <property type="entry name" value="TAZ_dom_sf"/>
</dbReference>
<dbReference type="GO" id="GO:0044773">
    <property type="term" value="P:mitotic DNA damage checkpoint signaling"/>
    <property type="evidence" value="ECO:0007669"/>
    <property type="project" value="TreeGrafter"/>
</dbReference>
<accession>A0A6S7HG29</accession>
<dbReference type="InterPro" id="IPR008271">
    <property type="entry name" value="Ser/Thr_kinase_AS"/>
</dbReference>
<keyword evidence="3" id="KW-0808">Transferase</keyword>
<comment type="caution">
    <text evidence="3">The sequence shown here is derived from an EMBL/GenBank/DDBJ whole genome shotgun (WGS) entry which is preliminary data.</text>
</comment>
<evidence type="ECO:0000256" key="1">
    <source>
        <dbReference type="ARBA" id="ARBA00022741"/>
    </source>
</evidence>
<dbReference type="GO" id="GO:0004674">
    <property type="term" value="F:protein serine/threonine kinase activity"/>
    <property type="evidence" value="ECO:0007669"/>
    <property type="project" value="TreeGrafter"/>
</dbReference>
<dbReference type="PROSITE" id="PS50011">
    <property type="entry name" value="PROTEIN_KINASE_DOM"/>
    <property type="match status" value="1"/>
</dbReference>
<organism evidence="3 4">
    <name type="scientific">Paramuricea clavata</name>
    <name type="common">Red gorgonian</name>
    <name type="synonym">Violescent sea-whip</name>
    <dbReference type="NCBI Taxonomy" id="317549"/>
    <lineage>
        <taxon>Eukaryota</taxon>
        <taxon>Metazoa</taxon>
        <taxon>Cnidaria</taxon>
        <taxon>Anthozoa</taxon>
        <taxon>Octocorallia</taxon>
        <taxon>Malacalcyonacea</taxon>
        <taxon>Plexauridae</taxon>
        <taxon>Paramuricea</taxon>
    </lineage>
</organism>
<dbReference type="SMART" id="SM00220">
    <property type="entry name" value="S_TKc"/>
    <property type="match status" value="1"/>
</dbReference>
<dbReference type="GO" id="GO:0005524">
    <property type="term" value="F:ATP binding"/>
    <property type="evidence" value="ECO:0007669"/>
    <property type="project" value="UniProtKB-UniRule"/>
</dbReference>
<dbReference type="InterPro" id="IPR011009">
    <property type="entry name" value="Kinase-like_dom_sf"/>
</dbReference>
<dbReference type="AlphaFoldDB" id="A0A6S7HG29"/>
<dbReference type="InterPro" id="IPR000719">
    <property type="entry name" value="Prot_kinase_dom"/>
</dbReference>
<evidence type="ECO:0000256" key="2">
    <source>
        <dbReference type="ARBA" id="ARBA00022840"/>
    </source>
</evidence>
<dbReference type="Proteomes" id="UP001152795">
    <property type="component" value="Unassembled WGS sequence"/>
</dbReference>
<dbReference type="OrthoDB" id="10243654at2759"/>
<dbReference type="SUPFAM" id="SSF57933">
    <property type="entry name" value="TAZ domain"/>
    <property type="match status" value="1"/>
</dbReference>
<dbReference type="Gene3D" id="1.10.510.10">
    <property type="entry name" value="Transferase(Phosphotransferase) domain 1"/>
    <property type="match status" value="1"/>
</dbReference>
<dbReference type="GO" id="GO:0005737">
    <property type="term" value="C:cytoplasm"/>
    <property type="evidence" value="ECO:0007669"/>
    <property type="project" value="TreeGrafter"/>
</dbReference>
<name>A0A6S7HG29_PARCT</name>
<keyword evidence="3" id="KW-0418">Kinase</keyword>
<protein>
    <submittedName>
        <fullName evidence="3">Serine threonine kinase</fullName>
    </submittedName>
</protein>
<keyword evidence="1" id="KW-0547">Nucleotide-binding</keyword>